<name>A0A1T4Y3R9_9BACT</name>
<dbReference type="InterPro" id="IPR035437">
    <property type="entry name" value="SNase_OB-fold_sf"/>
</dbReference>
<reference evidence="3" key="1">
    <citation type="submission" date="2017-02" db="EMBL/GenBank/DDBJ databases">
        <authorList>
            <person name="Varghese N."/>
            <person name="Submissions S."/>
        </authorList>
    </citation>
    <scope>NUCLEOTIDE SEQUENCE [LARGE SCALE GENOMIC DNA]</scope>
    <source>
        <strain evidence="3">ATCC 700200</strain>
    </source>
</reference>
<dbReference type="Proteomes" id="UP000190774">
    <property type="component" value="Unassembled WGS sequence"/>
</dbReference>
<evidence type="ECO:0000259" key="1">
    <source>
        <dbReference type="PROSITE" id="PS50830"/>
    </source>
</evidence>
<organism evidence="2 3">
    <name type="scientific">Prosthecobacter debontii</name>
    <dbReference type="NCBI Taxonomy" id="48467"/>
    <lineage>
        <taxon>Bacteria</taxon>
        <taxon>Pseudomonadati</taxon>
        <taxon>Verrucomicrobiota</taxon>
        <taxon>Verrucomicrobiia</taxon>
        <taxon>Verrucomicrobiales</taxon>
        <taxon>Verrucomicrobiaceae</taxon>
        <taxon>Prosthecobacter</taxon>
    </lineage>
</organism>
<accession>A0A1T4Y3R9</accession>
<sequence>MPRRRSRSKSRSRPRRSFTWLFLLFLAALGSQIWKEIQKPVEVSPPRSAKSTKVFEVMPDMRWVEDSNNDGDSFKLRYRDQVHELRLYFADCPEKRRHAYNGDRLREQGDYFGGLSEPRTLALGRQAQAFSRQWLMEKPFTVFTRWQGVFNSGRHYAFIVFPDGEDLSAKLVREGLARIHTTGTTLPDGRSAAQYEAELQRLEAEARAARRGGWAP</sequence>
<dbReference type="OrthoDB" id="194330at2"/>
<evidence type="ECO:0000313" key="2">
    <source>
        <dbReference type="EMBL" id="SKA96386.1"/>
    </source>
</evidence>
<dbReference type="SUPFAM" id="SSF50199">
    <property type="entry name" value="Staphylococcal nuclease"/>
    <property type="match status" value="1"/>
</dbReference>
<dbReference type="PROSITE" id="PS50830">
    <property type="entry name" value="TNASE_3"/>
    <property type="match status" value="1"/>
</dbReference>
<evidence type="ECO:0000313" key="3">
    <source>
        <dbReference type="Proteomes" id="UP000190774"/>
    </source>
</evidence>
<gene>
    <name evidence="2" type="ORF">SAMN02745166_02382</name>
</gene>
<keyword evidence="3" id="KW-1185">Reference proteome</keyword>
<dbReference type="STRING" id="48467.SAMN02745166_02382"/>
<dbReference type="SMART" id="SM00318">
    <property type="entry name" value="SNc"/>
    <property type="match status" value="1"/>
</dbReference>
<dbReference type="Gene3D" id="2.40.50.90">
    <property type="match status" value="1"/>
</dbReference>
<proteinExistence type="predicted"/>
<dbReference type="RefSeq" id="WP_078813584.1">
    <property type="nucleotide sequence ID" value="NZ_FUYE01000007.1"/>
</dbReference>
<dbReference type="InterPro" id="IPR016071">
    <property type="entry name" value="Staphylococal_nuclease_OB-fold"/>
</dbReference>
<dbReference type="Pfam" id="PF00565">
    <property type="entry name" value="SNase"/>
    <property type="match status" value="1"/>
</dbReference>
<feature type="domain" description="TNase-like" evidence="1">
    <location>
        <begin position="70"/>
        <end position="216"/>
    </location>
</feature>
<protein>
    <submittedName>
        <fullName evidence="2">Nuclease homologue</fullName>
    </submittedName>
</protein>
<dbReference type="EMBL" id="FUYE01000007">
    <property type="protein sequence ID" value="SKA96386.1"/>
    <property type="molecule type" value="Genomic_DNA"/>
</dbReference>
<dbReference type="AlphaFoldDB" id="A0A1T4Y3R9"/>